<comment type="caution">
    <text evidence="1">The sequence shown here is derived from an EMBL/GenBank/DDBJ whole genome shotgun (WGS) entry which is preliminary data.</text>
</comment>
<accession>A0ACC0VDM7</accession>
<dbReference type="EMBL" id="CM047940">
    <property type="protein sequence ID" value="KAI9903930.1"/>
    <property type="molecule type" value="Genomic_DNA"/>
</dbReference>
<sequence>MIRPQWPSQQQCLRLCNRARGNALAPGQTRHSSTSTGIKQEWPLPNKKPLIASGSETTASSRGKDGDYHHHHYSGGSGGSSSSSDGMSETRAFSAPVATVKDDPKTMLLVTGLSPNLRIADFYRLAPGELSNWQAGIKRVQQRHSRTTLEPKGTYQISFENSAAARSYADNLARLHRLSRHRYSSPSGLWESTVPPHLLGSSSAYSSAVSSSSSSSSPPPSPAEELSRYAVAPPSFPALSVTRVRTTDTNWATALSAAVEPLGYGPRPSVVVVRAYPRGMSAGQLDHIVKSDGRAREMHWRVSRALPWSQPTGYMPKGGDGDGAAREGHAQASQTKREPRDGPFVMAAESSWDARGFHRYWNQRVVYLKVKDGTESRFVIKTAVIEM</sequence>
<reference evidence="1" key="1">
    <citation type="submission" date="2022-10" db="EMBL/GenBank/DDBJ databases">
        <title>Complete Genome of Trichothecium roseum strain YXFP-22015, a Plant Pathogen Isolated from Citrus.</title>
        <authorList>
            <person name="Wang Y."/>
            <person name="Zhu L."/>
        </authorList>
    </citation>
    <scope>NUCLEOTIDE SEQUENCE</scope>
    <source>
        <strain evidence="1">YXFP-22015</strain>
    </source>
</reference>
<evidence type="ECO:0000313" key="2">
    <source>
        <dbReference type="Proteomes" id="UP001163324"/>
    </source>
</evidence>
<evidence type="ECO:0000313" key="1">
    <source>
        <dbReference type="EMBL" id="KAI9903930.1"/>
    </source>
</evidence>
<dbReference type="Proteomes" id="UP001163324">
    <property type="component" value="Chromosome 1"/>
</dbReference>
<gene>
    <name evidence="1" type="ORF">N3K66_000459</name>
</gene>
<keyword evidence="2" id="KW-1185">Reference proteome</keyword>
<organism evidence="1 2">
    <name type="scientific">Trichothecium roseum</name>
    <dbReference type="NCBI Taxonomy" id="47278"/>
    <lineage>
        <taxon>Eukaryota</taxon>
        <taxon>Fungi</taxon>
        <taxon>Dikarya</taxon>
        <taxon>Ascomycota</taxon>
        <taxon>Pezizomycotina</taxon>
        <taxon>Sordariomycetes</taxon>
        <taxon>Hypocreomycetidae</taxon>
        <taxon>Hypocreales</taxon>
        <taxon>Hypocreales incertae sedis</taxon>
        <taxon>Trichothecium</taxon>
    </lineage>
</organism>
<protein>
    <submittedName>
        <fullName evidence="1">Uncharacterized protein</fullName>
    </submittedName>
</protein>
<proteinExistence type="predicted"/>
<name>A0ACC0VDM7_9HYPO</name>